<evidence type="ECO:0000259" key="11">
    <source>
        <dbReference type="Pfam" id="PF03033"/>
    </source>
</evidence>
<evidence type="ECO:0000256" key="10">
    <source>
        <dbReference type="HAMAP-Rule" id="MF_00033"/>
    </source>
</evidence>
<dbReference type="InterPro" id="IPR004276">
    <property type="entry name" value="GlycoTrans_28_N"/>
</dbReference>
<comment type="function">
    <text evidence="10">Cell wall formation. Catalyzes the transfer of a GlcNAc subunit on undecaprenyl-pyrophosphoryl-MurNAc-pentapeptide (lipid intermediate I) to form undecaprenyl-pyrophosphoryl-MurNAc-(pentapeptide)GlcNAc (lipid intermediate II).</text>
</comment>
<evidence type="ECO:0000256" key="3">
    <source>
        <dbReference type="ARBA" id="ARBA00022676"/>
    </source>
</evidence>
<comment type="caution">
    <text evidence="13">The sequence shown here is derived from an EMBL/GenBank/DDBJ whole genome shotgun (WGS) entry which is preliminary data.</text>
</comment>
<comment type="caution">
    <text evidence="10">Lacks conserved residue(s) required for the propagation of feature annotation.</text>
</comment>
<evidence type="ECO:0000256" key="9">
    <source>
        <dbReference type="ARBA" id="ARBA00023316"/>
    </source>
</evidence>
<dbReference type="EMBL" id="LCAH01000007">
    <property type="protein sequence ID" value="KKR86878.1"/>
    <property type="molecule type" value="Genomic_DNA"/>
</dbReference>
<comment type="subcellular location">
    <subcellularLocation>
        <location evidence="10">Cell membrane</location>
        <topology evidence="10">Peripheral membrane protein</topology>
        <orientation evidence="10">Cytoplasmic side</orientation>
    </subcellularLocation>
</comment>
<dbReference type="HAMAP" id="MF_00033">
    <property type="entry name" value="MurG"/>
    <property type="match status" value="1"/>
</dbReference>
<keyword evidence="5 10" id="KW-0133">Cell shape</keyword>
<dbReference type="GO" id="GO:0005975">
    <property type="term" value="P:carbohydrate metabolic process"/>
    <property type="evidence" value="ECO:0007669"/>
    <property type="project" value="InterPro"/>
</dbReference>
<evidence type="ECO:0000313" key="14">
    <source>
        <dbReference type="Proteomes" id="UP000034616"/>
    </source>
</evidence>
<organism evidence="13 14">
    <name type="scientific">Candidatus Uhrbacteria bacterium GW2011_GWC2_41_11</name>
    <dbReference type="NCBI Taxonomy" id="1618985"/>
    <lineage>
        <taxon>Bacteria</taxon>
        <taxon>Candidatus Uhriibacteriota</taxon>
    </lineage>
</organism>
<keyword evidence="7 10" id="KW-0472">Membrane</keyword>
<evidence type="ECO:0000313" key="13">
    <source>
        <dbReference type="EMBL" id="KKR86878.1"/>
    </source>
</evidence>
<comment type="pathway">
    <text evidence="10">Cell wall biogenesis; peptidoglycan biosynthesis.</text>
</comment>
<accession>A0A0G0UD51</accession>
<dbReference type="Gene3D" id="3.40.50.2000">
    <property type="entry name" value="Glycogen Phosphorylase B"/>
    <property type="match status" value="2"/>
</dbReference>
<dbReference type="EC" id="2.4.1.227" evidence="10"/>
<protein>
    <recommendedName>
        <fullName evidence="10">UDP-N-acetylglucosamine--N-acetylmuramyl-(pentapeptide) pyrophosphoryl-undecaprenol N-acetylglucosamine transferase</fullName>
        <ecNumber evidence="10">2.4.1.227</ecNumber>
    </recommendedName>
    <alternativeName>
        <fullName evidence="10">Undecaprenyl-PP-MurNAc-pentapeptide-UDPGlcNAc GlcNAc transferase</fullName>
    </alternativeName>
</protein>
<feature type="binding site" evidence="10">
    <location>
        <position position="298"/>
    </location>
    <ligand>
        <name>UDP-N-acetyl-alpha-D-glucosamine</name>
        <dbReference type="ChEBI" id="CHEBI:57705"/>
    </ligand>
</feature>
<keyword evidence="6 10" id="KW-0573">Peptidoglycan synthesis</keyword>
<dbReference type="InterPro" id="IPR006009">
    <property type="entry name" value="GlcNAc_MurG"/>
</dbReference>
<dbReference type="UniPathway" id="UPA00219"/>
<dbReference type="SUPFAM" id="SSF53756">
    <property type="entry name" value="UDP-Glycosyltransferase/glycogen phosphorylase"/>
    <property type="match status" value="1"/>
</dbReference>
<feature type="domain" description="Glycosyltransferase family 28 N-terminal" evidence="11">
    <location>
        <begin position="14"/>
        <end position="150"/>
    </location>
</feature>
<dbReference type="PANTHER" id="PTHR21015:SF22">
    <property type="entry name" value="GLYCOSYLTRANSFERASE"/>
    <property type="match status" value="1"/>
</dbReference>
<evidence type="ECO:0000256" key="5">
    <source>
        <dbReference type="ARBA" id="ARBA00022960"/>
    </source>
</evidence>
<keyword evidence="4 10" id="KW-0808">Transferase</keyword>
<reference evidence="13 14" key="1">
    <citation type="journal article" date="2015" name="Nature">
        <title>rRNA introns, odd ribosomes, and small enigmatic genomes across a large radiation of phyla.</title>
        <authorList>
            <person name="Brown C.T."/>
            <person name="Hug L.A."/>
            <person name="Thomas B.C."/>
            <person name="Sharon I."/>
            <person name="Castelle C.J."/>
            <person name="Singh A."/>
            <person name="Wilkins M.J."/>
            <person name="Williams K.H."/>
            <person name="Banfield J.F."/>
        </authorList>
    </citation>
    <scope>NUCLEOTIDE SEQUENCE [LARGE SCALE GENOMIC DNA]</scope>
</reference>
<dbReference type="Pfam" id="PF04101">
    <property type="entry name" value="Glyco_tran_28_C"/>
    <property type="match status" value="1"/>
</dbReference>
<dbReference type="Pfam" id="PF03033">
    <property type="entry name" value="Glyco_transf_28"/>
    <property type="match status" value="1"/>
</dbReference>
<feature type="binding site" evidence="10">
    <location>
        <position position="176"/>
    </location>
    <ligand>
        <name>UDP-N-acetyl-alpha-D-glucosamine</name>
        <dbReference type="ChEBI" id="CHEBI:57705"/>
    </ligand>
</feature>
<evidence type="ECO:0000256" key="1">
    <source>
        <dbReference type="ARBA" id="ARBA00022475"/>
    </source>
</evidence>
<evidence type="ECO:0000259" key="12">
    <source>
        <dbReference type="Pfam" id="PF04101"/>
    </source>
</evidence>
<dbReference type="GO" id="GO:0009252">
    <property type="term" value="P:peptidoglycan biosynthetic process"/>
    <property type="evidence" value="ECO:0007669"/>
    <property type="project" value="UniProtKB-UniRule"/>
</dbReference>
<keyword evidence="9 10" id="KW-0961">Cell wall biogenesis/degradation</keyword>
<evidence type="ECO:0000256" key="2">
    <source>
        <dbReference type="ARBA" id="ARBA00022618"/>
    </source>
</evidence>
<dbReference type="AlphaFoldDB" id="A0A0G0UD51"/>
<evidence type="ECO:0000256" key="6">
    <source>
        <dbReference type="ARBA" id="ARBA00022984"/>
    </source>
</evidence>
<dbReference type="GO" id="GO:0051991">
    <property type="term" value="F:UDP-N-acetyl-D-glucosamine:N-acetylmuramoyl-L-alanyl-D-glutamyl-meso-2,6-diaminopimelyl-D-alanyl-D-alanine-diphosphoundecaprenol 4-beta-N-acetylglucosaminlytransferase activity"/>
    <property type="evidence" value="ECO:0007669"/>
    <property type="project" value="RHEA"/>
</dbReference>
<comment type="catalytic activity">
    <reaction evidence="10">
        <text>di-trans,octa-cis-undecaprenyl diphospho-N-acetyl-alpha-D-muramoyl-L-alanyl-D-glutamyl-meso-2,6-diaminopimeloyl-D-alanyl-D-alanine + UDP-N-acetyl-alpha-D-glucosamine = di-trans,octa-cis-undecaprenyl diphospho-[N-acetyl-alpha-D-glucosaminyl-(1-&gt;4)]-N-acetyl-alpha-D-muramoyl-L-alanyl-D-glutamyl-meso-2,6-diaminopimeloyl-D-alanyl-D-alanine + UDP + H(+)</text>
        <dbReference type="Rhea" id="RHEA:31227"/>
        <dbReference type="ChEBI" id="CHEBI:15378"/>
        <dbReference type="ChEBI" id="CHEBI:57705"/>
        <dbReference type="ChEBI" id="CHEBI:58223"/>
        <dbReference type="ChEBI" id="CHEBI:61387"/>
        <dbReference type="ChEBI" id="CHEBI:61388"/>
        <dbReference type="EC" id="2.4.1.227"/>
    </reaction>
</comment>
<dbReference type="GO" id="GO:0071555">
    <property type="term" value="P:cell wall organization"/>
    <property type="evidence" value="ECO:0007669"/>
    <property type="project" value="UniProtKB-KW"/>
</dbReference>
<dbReference type="GO" id="GO:0005886">
    <property type="term" value="C:plasma membrane"/>
    <property type="evidence" value="ECO:0007669"/>
    <property type="project" value="UniProtKB-SubCell"/>
</dbReference>
<keyword evidence="2 10" id="KW-0132">Cell division</keyword>
<dbReference type="InterPro" id="IPR007235">
    <property type="entry name" value="Glyco_trans_28_C"/>
</dbReference>
<feature type="domain" description="Glycosyl transferase family 28 C-terminal" evidence="12">
    <location>
        <begin position="199"/>
        <end position="339"/>
    </location>
</feature>
<keyword evidence="3 10" id="KW-0328">Glycosyltransferase</keyword>
<keyword evidence="1 10" id="KW-1003">Cell membrane</keyword>
<dbReference type="CDD" id="cd03785">
    <property type="entry name" value="GT28_MurG"/>
    <property type="match status" value="1"/>
</dbReference>
<dbReference type="GO" id="GO:0008360">
    <property type="term" value="P:regulation of cell shape"/>
    <property type="evidence" value="ECO:0007669"/>
    <property type="project" value="UniProtKB-KW"/>
</dbReference>
<evidence type="ECO:0000256" key="4">
    <source>
        <dbReference type="ARBA" id="ARBA00022679"/>
    </source>
</evidence>
<name>A0A0G0UD51_9BACT</name>
<keyword evidence="8 10" id="KW-0131">Cell cycle</keyword>
<dbReference type="PANTHER" id="PTHR21015">
    <property type="entry name" value="UDP-N-ACETYLGLUCOSAMINE--N-ACETYLMURAMYL-(PENTAPEPTIDE) PYROPHOSPHORYL-UNDECAPRENOL N-ACETYLGLUCOSAMINE TRANSFERASE 1"/>
    <property type="match status" value="1"/>
</dbReference>
<dbReference type="GO" id="GO:0051301">
    <property type="term" value="P:cell division"/>
    <property type="evidence" value="ECO:0007669"/>
    <property type="project" value="UniProtKB-KW"/>
</dbReference>
<proteinExistence type="inferred from homology"/>
<sequence length="366" mass="40977">MPEKQPNFNRTKKILFAGGGTLGPVTPLLAVAEAWRKRDALVDMVWVGTPHGPEQEVVNKAGIRFLTLLVARVPRYPTWEWIWLPFRFLFVLFQSVQLLRRERPDVIGSAGGYTAVPIVMAGWLLRIPAWIHQQDVPPALTNRIMAPFARWITVAWKISLKDFSSSKTCWIGNPVRSSIREGSKEKARMFFDLDAAYPTILVLGGGGGSAWLNEKMSEIGSSLVTHTNVIHITGKGKMRVNLQTFGKRYVARELLTNEMPHALAMADVVVCRAGMGTISELVAWKKTAIMIPLPHSPQEANMEQIYASHAAILLSQEQTTADRLQEKIIWLLGQKKEREQLGEQMGNILPVDAADRIVDQLIQLTE</sequence>
<gene>
    <name evidence="10" type="primary">murG</name>
    <name evidence="13" type="ORF">UU35_C0007G0024</name>
</gene>
<dbReference type="GO" id="GO:0050511">
    <property type="term" value="F:undecaprenyldiphospho-muramoylpentapeptide beta-N-acetylglucosaminyltransferase activity"/>
    <property type="evidence" value="ECO:0007669"/>
    <property type="project" value="UniProtKB-UniRule"/>
</dbReference>
<comment type="similarity">
    <text evidence="10">Belongs to the glycosyltransferase 28 family. MurG subfamily.</text>
</comment>
<evidence type="ECO:0000256" key="8">
    <source>
        <dbReference type="ARBA" id="ARBA00023306"/>
    </source>
</evidence>
<dbReference type="Proteomes" id="UP000034616">
    <property type="component" value="Unassembled WGS sequence"/>
</dbReference>
<evidence type="ECO:0000256" key="7">
    <source>
        <dbReference type="ARBA" id="ARBA00023136"/>
    </source>
</evidence>